<feature type="region of interest" description="Disordered" evidence="1">
    <location>
        <begin position="151"/>
        <end position="186"/>
    </location>
</feature>
<proteinExistence type="predicted"/>
<sequence length="734" mass="85949">MNNQKIDFHIRMRGLQMVDPTPAVIDKKVFLPLHKSQPYLDKLSYRKKKELSKAILKQKESYWSTDNHIQYIPFQNDYLDKQNSNSNKMGGHIKNKSSIELENSSSIVSHSKIQSAKLDKKSNEFKTQKSNKRIIINLDDRFKNKAELHMLSHPQLSTTNTSDSAKFENAKQSHTEEKYEENNKQQQGLYIENLDQQRLSIDKGKHSHHTKNKSQSNTMLDNKVRANSIHQNKQQENNNFDSKHRAFSQAGDQDGEYLNQNQQKVMFINSQDHQGSFFGNKPKSSKSSRRDILEISSMYLKNPKDIQDIADRIQMFDEIRKGNAKRAKTKDQIRQENLKKVMTSKPIYYGRDYYFQQIQNSKKIDRELTEEDPNNFYTDDKNKSGRKNDAQIFDKAAAMKKPVNKKKLRKFYIAVRRYKMVTLFWKAIDQAIKKKRQIKIDTFSVNLKDSIQACMKVTLQSAQQSLLKLFKESENLAYYLQAPGMQSYNDKKAKIRQHCLNIMEDLATKSVNIDKDLQFVKLIAKNSNNYEFPPQNFWPRFIINRVELTKIGSLKNLKAHQKEMITLQFFIIYGLFNRLVRPWSTLKLEESEVLAKNSQLALSLIFYVMHDYLKEKNPVIQNESQQKNGKYYIQERESPLNAYPDLLSQESEINLNKKPVDQVKLKIKLEQQSKDNDNIIIGICSRRKVVDLVEKDQEFKNQVIQSLQKISASIQAKAEEVYPELKDKLLDLIQ</sequence>
<dbReference type="KEGG" id="tet:TTHERM_00348130"/>
<evidence type="ECO:0000313" key="2">
    <source>
        <dbReference type="EMBL" id="EAS02723.2"/>
    </source>
</evidence>
<dbReference type="InParanoid" id="I7MLM8"/>
<feature type="compositionally biased region" description="Polar residues" evidence="1">
    <location>
        <begin position="154"/>
        <end position="164"/>
    </location>
</feature>
<reference evidence="3" key="1">
    <citation type="journal article" date="2006" name="PLoS Biol.">
        <title>Macronuclear genome sequence of the ciliate Tetrahymena thermophila, a model eukaryote.</title>
        <authorList>
            <person name="Eisen J.A."/>
            <person name="Coyne R.S."/>
            <person name="Wu M."/>
            <person name="Wu D."/>
            <person name="Thiagarajan M."/>
            <person name="Wortman J.R."/>
            <person name="Badger J.H."/>
            <person name="Ren Q."/>
            <person name="Amedeo P."/>
            <person name="Jones K.M."/>
            <person name="Tallon L.J."/>
            <person name="Delcher A.L."/>
            <person name="Salzberg S.L."/>
            <person name="Silva J.C."/>
            <person name="Haas B.J."/>
            <person name="Majoros W.H."/>
            <person name="Farzad M."/>
            <person name="Carlton J.M."/>
            <person name="Smith R.K. Jr."/>
            <person name="Garg J."/>
            <person name="Pearlman R.E."/>
            <person name="Karrer K.M."/>
            <person name="Sun L."/>
            <person name="Manning G."/>
            <person name="Elde N.C."/>
            <person name="Turkewitz A.P."/>
            <person name="Asai D.J."/>
            <person name="Wilkes D.E."/>
            <person name="Wang Y."/>
            <person name="Cai H."/>
            <person name="Collins K."/>
            <person name="Stewart B.A."/>
            <person name="Lee S.R."/>
            <person name="Wilamowska K."/>
            <person name="Weinberg Z."/>
            <person name="Ruzzo W.L."/>
            <person name="Wloga D."/>
            <person name="Gaertig J."/>
            <person name="Frankel J."/>
            <person name="Tsao C.-C."/>
            <person name="Gorovsky M.A."/>
            <person name="Keeling P.J."/>
            <person name="Waller R.F."/>
            <person name="Patron N.J."/>
            <person name="Cherry J.M."/>
            <person name="Stover N.A."/>
            <person name="Krieger C.J."/>
            <person name="del Toro C."/>
            <person name="Ryder H.F."/>
            <person name="Williamson S.C."/>
            <person name="Barbeau R.A."/>
            <person name="Hamilton E.P."/>
            <person name="Orias E."/>
        </authorList>
    </citation>
    <scope>NUCLEOTIDE SEQUENCE [LARGE SCALE GENOMIC DNA]</scope>
    <source>
        <strain evidence="3">SB210</strain>
    </source>
</reference>
<dbReference type="AlphaFoldDB" id="I7MLM8"/>
<accession>I7MLM8</accession>
<dbReference type="RefSeq" id="XP_001022968.2">
    <property type="nucleotide sequence ID" value="XM_001022968.2"/>
</dbReference>
<dbReference type="Proteomes" id="UP000009168">
    <property type="component" value="Unassembled WGS sequence"/>
</dbReference>
<keyword evidence="3" id="KW-1185">Reference proteome</keyword>
<protein>
    <submittedName>
        <fullName evidence="2">Uncharacterized protein</fullName>
    </submittedName>
</protein>
<dbReference type="GeneID" id="7836222"/>
<evidence type="ECO:0000313" key="3">
    <source>
        <dbReference type="Proteomes" id="UP000009168"/>
    </source>
</evidence>
<organism evidence="2 3">
    <name type="scientific">Tetrahymena thermophila (strain SB210)</name>
    <dbReference type="NCBI Taxonomy" id="312017"/>
    <lineage>
        <taxon>Eukaryota</taxon>
        <taxon>Sar</taxon>
        <taxon>Alveolata</taxon>
        <taxon>Ciliophora</taxon>
        <taxon>Intramacronucleata</taxon>
        <taxon>Oligohymenophorea</taxon>
        <taxon>Hymenostomatida</taxon>
        <taxon>Tetrahymenina</taxon>
        <taxon>Tetrahymenidae</taxon>
        <taxon>Tetrahymena</taxon>
    </lineage>
</organism>
<feature type="compositionally biased region" description="Basic and acidic residues" evidence="1">
    <location>
        <begin position="165"/>
        <end position="183"/>
    </location>
</feature>
<dbReference type="EMBL" id="GG662523">
    <property type="protein sequence ID" value="EAS02723.2"/>
    <property type="molecule type" value="Genomic_DNA"/>
</dbReference>
<evidence type="ECO:0000256" key="1">
    <source>
        <dbReference type="SAM" id="MobiDB-lite"/>
    </source>
</evidence>
<gene>
    <name evidence="2" type="ORF">TTHERM_00348130</name>
</gene>
<name>I7MLM8_TETTS</name>